<proteinExistence type="predicted"/>
<dbReference type="Gene3D" id="3.40.50.11590">
    <property type="match status" value="1"/>
</dbReference>
<name>A0A098AWP5_DESHA</name>
<dbReference type="EMBL" id="LK996017">
    <property type="protein sequence ID" value="CDX01059.1"/>
    <property type="molecule type" value="Genomic_DNA"/>
</dbReference>
<dbReference type="InterPro" id="IPR025251">
    <property type="entry name" value="DUF4213"/>
</dbReference>
<dbReference type="EMBL" id="LOCK01000039">
    <property type="protein sequence ID" value="KTE90461.1"/>
    <property type="molecule type" value="Genomic_DNA"/>
</dbReference>
<dbReference type="RefSeq" id="WP_005814367.1">
    <property type="nucleotide sequence ID" value="NZ_CABKQQ010000051.1"/>
</dbReference>
<dbReference type="OrthoDB" id="358386at2"/>
<dbReference type="Pfam" id="PF04016">
    <property type="entry name" value="DUF364"/>
    <property type="match status" value="1"/>
</dbReference>
<dbReference type="Proteomes" id="UP000054623">
    <property type="component" value="Unassembled WGS sequence"/>
</dbReference>
<evidence type="ECO:0000259" key="1">
    <source>
        <dbReference type="Pfam" id="PF04016"/>
    </source>
</evidence>
<evidence type="ECO:0000259" key="2">
    <source>
        <dbReference type="Pfam" id="PF13938"/>
    </source>
</evidence>
<evidence type="ECO:0000313" key="4">
    <source>
        <dbReference type="EMBL" id="KTE90461.1"/>
    </source>
</evidence>
<dbReference type="SUPFAM" id="SSF159713">
    <property type="entry name" value="Dhaf3308-like"/>
    <property type="match status" value="1"/>
</dbReference>
<dbReference type="Pfam" id="PF13938">
    <property type="entry name" value="DUF4213"/>
    <property type="match status" value="1"/>
</dbReference>
<feature type="domain" description="DUF4213" evidence="2">
    <location>
        <begin position="15"/>
        <end position="100"/>
    </location>
</feature>
<evidence type="ECO:0000313" key="5">
    <source>
        <dbReference type="Proteomes" id="UP000054623"/>
    </source>
</evidence>
<feature type="domain" description="Putative heavy-metal chelation" evidence="1">
    <location>
        <begin position="125"/>
        <end position="274"/>
    </location>
</feature>
<accession>A0A098AWP5</accession>
<evidence type="ECO:0000313" key="3">
    <source>
        <dbReference type="EMBL" id="CDX01059.1"/>
    </source>
</evidence>
<dbReference type="AlphaFoldDB" id="A0A098AWP5"/>
<gene>
    <name evidence="4" type="ORF">AT727_07675</name>
    <name evidence="3" type="ORF">DPCES_1172</name>
</gene>
<reference evidence="4 5" key="2">
    <citation type="submission" date="2015-12" db="EMBL/GenBank/DDBJ databases">
        <title>Draft Genome Sequence of Desulfitobacterium hafniense Strain DH, a Sulfate-reducing Bacterium Isolated from Paddy Soils.</title>
        <authorList>
            <person name="Bao P."/>
            <person name="Zhang X."/>
            <person name="Li G."/>
        </authorList>
    </citation>
    <scope>NUCLEOTIDE SEQUENCE [LARGE SCALE GENOMIC DNA]</scope>
    <source>
        <strain evidence="4 5">DH</strain>
    </source>
</reference>
<dbReference type="PATRIC" id="fig|49338.4.peg.1270"/>
<organism evidence="3">
    <name type="scientific">Desulfitobacterium hafniense</name>
    <name type="common">Desulfitobacterium frappieri</name>
    <dbReference type="NCBI Taxonomy" id="49338"/>
    <lineage>
        <taxon>Bacteria</taxon>
        <taxon>Bacillati</taxon>
        <taxon>Bacillota</taxon>
        <taxon>Clostridia</taxon>
        <taxon>Eubacteriales</taxon>
        <taxon>Desulfitobacteriaceae</taxon>
        <taxon>Desulfitobacterium</taxon>
    </lineage>
</organism>
<dbReference type="InterPro" id="IPR007161">
    <property type="entry name" value="DUF364"/>
</dbReference>
<reference evidence="3" key="1">
    <citation type="submission" date="2014-07" db="EMBL/GenBank/DDBJ databases">
        <authorList>
            <person name="Hornung V.Bastian."/>
        </authorList>
    </citation>
    <scope>NUCLEOTIDE SEQUENCE</scope>
    <source>
        <strain evidence="3">PCE-S</strain>
    </source>
</reference>
<sequence>MEKAYLQIVDLYRQEGLKPGRLTQLGYFPKWTVAMGDNGQIGRAFHFDGEHAVYPLRDPDVLLPLQRFVGKSLLALAEELLAETDIQMRAACLAVLNALSHPLNQAGQLKKRGFEPVEFDNLEFINTEDRVVLVGYGALIKETLARCSVIDVCDMRSLSSLRTVSIGRTIEYGPPGIRFHGAAENQTLLADADIVLISGSTLVNGTYRDLIRYARKARVIGMFGPSAQLIPEFLQGGGINYITTSGITDADRFYQVLSNPYAGEGESGTYKYTIRMF</sequence>
<protein>
    <submittedName>
        <fullName evidence="3">DUF364 domain protein</fullName>
    </submittedName>
</protein>